<organism evidence="1 2">
    <name type="scientific">Liparis tanakae</name>
    <name type="common">Tanaka's snailfish</name>
    <dbReference type="NCBI Taxonomy" id="230148"/>
    <lineage>
        <taxon>Eukaryota</taxon>
        <taxon>Metazoa</taxon>
        <taxon>Chordata</taxon>
        <taxon>Craniata</taxon>
        <taxon>Vertebrata</taxon>
        <taxon>Euteleostomi</taxon>
        <taxon>Actinopterygii</taxon>
        <taxon>Neopterygii</taxon>
        <taxon>Teleostei</taxon>
        <taxon>Neoteleostei</taxon>
        <taxon>Acanthomorphata</taxon>
        <taxon>Eupercaria</taxon>
        <taxon>Perciformes</taxon>
        <taxon>Cottioidei</taxon>
        <taxon>Cottales</taxon>
        <taxon>Liparidae</taxon>
        <taxon>Liparis</taxon>
    </lineage>
</organism>
<accession>A0A4Z2I4E1</accession>
<proteinExistence type="predicted"/>
<dbReference type="Proteomes" id="UP000314294">
    <property type="component" value="Unassembled WGS sequence"/>
</dbReference>
<comment type="caution">
    <text evidence="1">The sequence shown here is derived from an EMBL/GenBank/DDBJ whole genome shotgun (WGS) entry which is preliminary data.</text>
</comment>
<dbReference type="EMBL" id="SRLO01000132">
    <property type="protein sequence ID" value="TNN72867.1"/>
    <property type="molecule type" value="Genomic_DNA"/>
</dbReference>
<name>A0A4Z2I4E1_9TELE</name>
<evidence type="ECO:0000313" key="2">
    <source>
        <dbReference type="Proteomes" id="UP000314294"/>
    </source>
</evidence>
<dbReference type="AlphaFoldDB" id="A0A4Z2I4E1"/>
<keyword evidence="2" id="KW-1185">Reference proteome</keyword>
<gene>
    <name evidence="1" type="ORF">EYF80_016978</name>
</gene>
<reference evidence="1 2" key="1">
    <citation type="submission" date="2019-03" db="EMBL/GenBank/DDBJ databases">
        <title>First draft genome of Liparis tanakae, snailfish: a comprehensive survey of snailfish specific genes.</title>
        <authorList>
            <person name="Kim W."/>
            <person name="Song I."/>
            <person name="Jeong J.-H."/>
            <person name="Kim D."/>
            <person name="Kim S."/>
            <person name="Ryu S."/>
            <person name="Song J.Y."/>
            <person name="Lee S.K."/>
        </authorList>
    </citation>
    <scope>NUCLEOTIDE SEQUENCE [LARGE SCALE GENOMIC DNA]</scope>
    <source>
        <tissue evidence="1">Muscle</tissue>
    </source>
</reference>
<evidence type="ECO:0000313" key="1">
    <source>
        <dbReference type="EMBL" id="TNN72867.1"/>
    </source>
</evidence>
<protein>
    <submittedName>
        <fullName evidence="1">Uncharacterized protein</fullName>
    </submittedName>
</protein>
<sequence length="169" mass="19040">MSKIRVATGRGKEVRKMVRNQEEAYMDVTTQTVTCLHDVEEHLLAQAVFLLEEVVLGPTGQMRLRKLLKQPGFGKLLSSAALGLVCQAAASAELTLSCFSFFLRTSSHSLTMRPHRIHESSSRCERLEEAEELDTRDEPLFRLESFMERSDLLSVSSNLWGKARGRTGR</sequence>